<reference evidence="3" key="1">
    <citation type="submission" date="2016-11" db="EMBL/GenBank/DDBJ databases">
        <authorList>
            <person name="Varghese N."/>
            <person name="Submissions S."/>
        </authorList>
    </citation>
    <scope>NUCLEOTIDE SEQUENCE [LARGE SCALE GENOMIC DNA]</scope>
    <source>
        <strain evidence="3">DSM 22363</strain>
    </source>
</reference>
<evidence type="ECO:0000313" key="3">
    <source>
        <dbReference type="Proteomes" id="UP000185192"/>
    </source>
</evidence>
<dbReference type="EMBL" id="FSQW01000002">
    <property type="protein sequence ID" value="SIO14075.1"/>
    <property type="molecule type" value="Genomic_DNA"/>
</dbReference>
<keyword evidence="1" id="KW-1133">Transmembrane helix</keyword>
<keyword evidence="3" id="KW-1185">Reference proteome</keyword>
<protein>
    <submittedName>
        <fullName evidence="2">Uncharacterized protein</fullName>
    </submittedName>
</protein>
<dbReference type="OrthoDB" id="7447745at2"/>
<organism evidence="2 3">
    <name type="scientific">Parasphingorhabdus marina DSM 22363</name>
    <dbReference type="NCBI Taxonomy" id="1123272"/>
    <lineage>
        <taxon>Bacteria</taxon>
        <taxon>Pseudomonadati</taxon>
        <taxon>Pseudomonadota</taxon>
        <taxon>Alphaproteobacteria</taxon>
        <taxon>Sphingomonadales</taxon>
        <taxon>Sphingomonadaceae</taxon>
        <taxon>Parasphingorhabdus</taxon>
    </lineage>
</organism>
<accession>A0A1N6H313</accession>
<name>A0A1N6H313_9SPHN</name>
<dbReference type="Proteomes" id="UP000185192">
    <property type="component" value="Unassembled WGS sequence"/>
</dbReference>
<evidence type="ECO:0000313" key="2">
    <source>
        <dbReference type="EMBL" id="SIO14075.1"/>
    </source>
</evidence>
<dbReference type="AlphaFoldDB" id="A0A1N6H313"/>
<gene>
    <name evidence="2" type="ORF">SAMN02745824_3107</name>
</gene>
<feature type="transmembrane region" description="Helical" evidence="1">
    <location>
        <begin position="116"/>
        <end position="137"/>
    </location>
</feature>
<keyword evidence="1" id="KW-0812">Transmembrane</keyword>
<dbReference type="STRING" id="1123272.SAMN02745824_3107"/>
<sequence>MARKIRLYSPHAPIPLARILEKEMDREWTQKQKNKGRVFGQGTERKIFLKVEHWGQRDDSSYSLDGTMKPERGGTLIEGKIGRIGKARFFVVFWFAFLSLFVAVGISTWLFADAPFLFAAMFVGIPGFMMVMGGWLFSRSARRGPEDERRILAFLADKVDARPTGLPD</sequence>
<feature type="transmembrane region" description="Helical" evidence="1">
    <location>
        <begin position="89"/>
        <end position="110"/>
    </location>
</feature>
<evidence type="ECO:0000256" key="1">
    <source>
        <dbReference type="SAM" id="Phobius"/>
    </source>
</evidence>
<proteinExistence type="predicted"/>
<dbReference type="RefSeq" id="WP_143182888.1">
    <property type="nucleotide sequence ID" value="NZ_FSQW01000002.1"/>
</dbReference>
<keyword evidence="1" id="KW-0472">Membrane</keyword>